<dbReference type="Proteomes" id="UP000504635">
    <property type="component" value="Unplaced"/>
</dbReference>
<sequence length="199" mass="20703">MGRGAGDQLAQGGNAPGARVKVEAGRRRIASRGGGAWARDGRGQQRRGGGYRGDGSKGGGLAVPKTGGPPGPRPWERREAQGGGSRERGRRDREETGEAKRAKGGGEGVTAPRPGRMAVRQARWRGEARKTDDATRSGKECGGCKDGTGRARWRGADRAAGQESTGNASQQRGSGREGGQYGDRDRGGATERARGVEGQ</sequence>
<feature type="compositionally biased region" description="Gly residues" evidence="1">
    <location>
        <begin position="46"/>
        <end position="61"/>
    </location>
</feature>
<feature type="compositionally biased region" description="Basic and acidic residues" evidence="1">
    <location>
        <begin position="74"/>
        <end position="101"/>
    </location>
</feature>
<feature type="region of interest" description="Disordered" evidence="1">
    <location>
        <begin position="1"/>
        <end position="199"/>
    </location>
</feature>
<evidence type="ECO:0000256" key="1">
    <source>
        <dbReference type="SAM" id="MobiDB-lite"/>
    </source>
</evidence>
<dbReference type="InParanoid" id="A0A6J2X2D0"/>
<dbReference type="RefSeq" id="XP_030745140.1">
    <property type="nucleotide sequence ID" value="XM_030889280.1"/>
</dbReference>
<dbReference type="AlphaFoldDB" id="A0A6J2X2D0"/>
<dbReference type="GeneID" id="115874178"/>
<gene>
    <name evidence="3" type="primary">LOC115874178</name>
</gene>
<evidence type="ECO:0000313" key="3">
    <source>
        <dbReference type="RefSeq" id="XP_030745140.1"/>
    </source>
</evidence>
<reference evidence="3" key="1">
    <citation type="submission" date="2025-08" db="UniProtKB">
        <authorList>
            <consortium name="RefSeq"/>
        </authorList>
    </citation>
    <scope>IDENTIFICATION</scope>
    <source>
        <tissue evidence="3">Gonads</tissue>
    </source>
</reference>
<feature type="compositionally biased region" description="Basic and acidic residues" evidence="1">
    <location>
        <begin position="182"/>
        <end position="199"/>
    </location>
</feature>
<dbReference type="KEGG" id="soy:115874178"/>
<keyword evidence="2" id="KW-1185">Reference proteome</keyword>
<evidence type="ECO:0000313" key="2">
    <source>
        <dbReference type="Proteomes" id="UP000504635"/>
    </source>
</evidence>
<organism evidence="2 3">
    <name type="scientific">Sitophilus oryzae</name>
    <name type="common">Rice weevil</name>
    <name type="synonym">Curculio oryzae</name>
    <dbReference type="NCBI Taxonomy" id="7048"/>
    <lineage>
        <taxon>Eukaryota</taxon>
        <taxon>Metazoa</taxon>
        <taxon>Ecdysozoa</taxon>
        <taxon>Arthropoda</taxon>
        <taxon>Hexapoda</taxon>
        <taxon>Insecta</taxon>
        <taxon>Pterygota</taxon>
        <taxon>Neoptera</taxon>
        <taxon>Endopterygota</taxon>
        <taxon>Coleoptera</taxon>
        <taxon>Polyphaga</taxon>
        <taxon>Cucujiformia</taxon>
        <taxon>Curculionidae</taxon>
        <taxon>Dryophthorinae</taxon>
        <taxon>Sitophilus</taxon>
    </lineage>
</organism>
<name>A0A6J2X2D0_SITOR</name>
<accession>A0A6J2X2D0</accession>
<protein>
    <submittedName>
        <fullName evidence="3">RNA-binding protein cabeza-like</fullName>
    </submittedName>
</protein>
<proteinExistence type="predicted"/>
<feature type="compositionally biased region" description="Basic and acidic residues" evidence="1">
    <location>
        <begin position="124"/>
        <end position="157"/>
    </location>
</feature>